<dbReference type="PANTHER" id="PTHR11178">
    <property type="entry name" value="IRON-SULFUR CLUSTER SCAFFOLD PROTEIN NFU-RELATED"/>
    <property type="match status" value="1"/>
</dbReference>
<dbReference type="GO" id="GO:0005506">
    <property type="term" value="F:iron ion binding"/>
    <property type="evidence" value="ECO:0007669"/>
    <property type="project" value="InterPro"/>
</dbReference>
<protein>
    <recommendedName>
        <fullName evidence="2">Scaffold protein Nfu/NifU N-terminal domain-containing protein</fullName>
    </recommendedName>
</protein>
<organism evidence="3 4">
    <name type="scientific">Paramecium sonneborni</name>
    <dbReference type="NCBI Taxonomy" id="65129"/>
    <lineage>
        <taxon>Eukaryota</taxon>
        <taxon>Sar</taxon>
        <taxon>Alveolata</taxon>
        <taxon>Ciliophora</taxon>
        <taxon>Intramacronucleata</taxon>
        <taxon>Oligohymenophorea</taxon>
        <taxon>Peniculida</taxon>
        <taxon>Parameciidae</taxon>
        <taxon>Paramecium</taxon>
    </lineage>
</organism>
<dbReference type="OrthoDB" id="565552at2759"/>
<comment type="similarity">
    <text evidence="1">Belongs to the NifU family.</text>
</comment>
<gene>
    <name evidence="3" type="ORF">PSON_ATCC_30995.1.T0030488</name>
</gene>
<evidence type="ECO:0000259" key="2">
    <source>
        <dbReference type="SMART" id="SM00932"/>
    </source>
</evidence>
<dbReference type="Proteomes" id="UP000692954">
    <property type="component" value="Unassembled WGS sequence"/>
</dbReference>
<dbReference type="SMART" id="SM00932">
    <property type="entry name" value="Nfu_N"/>
    <property type="match status" value="1"/>
</dbReference>
<dbReference type="GO" id="GO:0005739">
    <property type="term" value="C:mitochondrion"/>
    <property type="evidence" value="ECO:0007669"/>
    <property type="project" value="TreeGrafter"/>
</dbReference>
<proteinExistence type="inferred from homology"/>
<name>A0A8S1K0G5_9CILI</name>
<sequence length="328" mass="38718">MLLSLRWQMMFLNKKYQLFWVEMHHKHFKFKQYHLNLMKLLQLVILDKYQSHHSYTQPVIQDILKRKYFILMIPIKRILFSYRIWNLEGLLKWIVLVVQCEYQVGINVNIQRANFNFIINTMLKFKNLYKLLIQVKRTPNPNFLKFIPNGKLVMQNGTYDFSRAKEAQCSPLAQNLFKIEGVTRVFYGRDYISISKNQDSKWDDLQPKIFELITEQYKQNEDGSEKQLIFDGFSQGQDTIINEEDSEAVQMIKEIIDSRIRPTVQEDGGDIVFRNFDEQNGIVYLYMKGSCAGCPSSGITLKNGIEKMLCHYIVEVKQVIAEDYVGCD</sequence>
<accession>A0A8S1K0G5</accession>
<dbReference type="InterPro" id="IPR014824">
    <property type="entry name" value="Nfu/NifU_N"/>
</dbReference>
<dbReference type="InterPro" id="IPR001075">
    <property type="entry name" value="NIF_FeS_clus_asmbl_NifU_C"/>
</dbReference>
<dbReference type="Pfam" id="PF08712">
    <property type="entry name" value="Nfu_N"/>
    <property type="match status" value="1"/>
</dbReference>
<dbReference type="FunFam" id="3.30.1370.70:FF:000004">
    <property type="entry name" value="HIRA-interacting protein 5, putative"/>
    <property type="match status" value="1"/>
</dbReference>
<dbReference type="Pfam" id="PF01106">
    <property type="entry name" value="NifU"/>
    <property type="match status" value="1"/>
</dbReference>
<keyword evidence="4" id="KW-1185">Reference proteome</keyword>
<dbReference type="GO" id="GO:0016226">
    <property type="term" value="P:iron-sulfur cluster assembly"/>
    <property type="evidence" value="ECO:0007669"/>
    <property type="project" value="InterPro"/>
</dbReference>
<dbReference type="PANTHER" id="PTHR11178:SF1">
    <property type="entry name" value="NFU1 IRON-SULFUR CLUSTER SCAFFOLD HOMOLOG, MITOCHONDRIAL"/>
    <property type="match status" value="1"/>
</dbReference>
<dbReference type="GO" id="GO:0051536">
    <property type="term" value="F:iron-sulfur cluster binding"/>
    <property type="evidence" value="ECO:0007669"/>
    <property type="project" value="InterPro"/>
</dbReference>
<reference evidence="3" key="1">
    <citation type="submission" date="2021-01" db="EMBL/GenBank/DDBJ databases">
        <authorList>
            <consortium name="Genoscope - CEA"/>
            <person name="William W."/>
        </authorList>
    </citation>
    <scope>NUCLEOTIDE SEQUENCE</scope>
</reference>
<dbReference type="FunFam" id="3.30.300.130:FF:000001">
    <property type="entry name" value="NFU1 iron-sulfur cluster scaffold"/>
    <property type="match status" value="1"/>
</dbReference>
<evidence type="ECO:0000313" key="4">
    <source>
        <dbReference type="Proteomes" id="UP000692954"/>
    </source>
</evidence>
<feature type="domain" description="Scaffold protein Nfu/NifU N-terminal" evidence="2">
    <location>
        <begin position="133"/>
        <end position="220"/>
    </location>
</feature>
<comment type="caution">
    <text evidence="3">The sequence shown here is derived from an EMBL/GenBank/DDBJ whole genome shotgun (WGS) entry which is preliminary data.</text>
</comment>
<evidence type="ECO:0000313" key="3">
    <source>
        <dbReference type="EMBL" id="CAD8048940.1"/>
    </source>
</evidence>
<dbReference type="EMBL" id="CAJJDN010000003">
    <property type="protein sequence ID" value="CAD8048940.1"/>
    <property type="molecule type" value="Genomic_DNA"/>
</dbReference>
<evidence type="ECO:0000256" key="1">
    <source>
        <dbReference type="ARBA" id="ARBA00006420"/>
    </source>
</evidence>
<dbReference type="AlphaFoldDB" id="A0A8S1K0G5"/>